<dbReference type="Proteomes" id="UP000239898">
    <property type="component" value="Unassembled WGS sequence"/>
</dbReference>
<dbReference type="EMBL" id="MIGX01000001">
    <property type="protein sequence ID" value="PPT93395.1"/>
    <property type="molecule type" value="Genomic_DNA"/>
</dbReference>
<dbReference type="OrthoDB" id="5990564at2"/>
<proteinExistence type="predicted"/>
<protein>
    <submittedName>
        <fullName evidence="1">Type III effector</fullName>
    </submittedName>
</protein>
<reference evidence="1 2" key="1">
    <citation type="submission" date="2016-08" db="EMBL/GenBank/DDBJ databases">
        <title>Evolution of the type three secretion system and type three effector repertoires in Xanthomonas.</title>
        <authorList>
            <person name="Merda D."/>
            <person name="Briand M."/>
            <person name="Bosis E."/>
            <person name="Rousseau C."/>
            <person name="Portier P."/>
            <person name="Jacques M.-A."/>
            <person name="Fischer-Le Saux M."/>
        </authorList>
    </citation>
    <scope>NUCLEOTIDE SEQUENCE [LARGE SCALE GENOMIC DNA]</scope>
    <source>
        <strain evidence="1 2">CFBP 4691</strain>
    </source>
</reference>
<evidence type="ECO:0000313" key="2">
    <source>
        <dbReference type="Proteomes" id="UP000239898"/>
    </source>
</evidence>
<accession>A0A2S6ZMD5</accession>
<comment type="caution">
    <text evidence="1">The sequence shown here is derived from an EMBL/GenBank/DDBJ whole genome shotgun (WGS) entry which is preliminary data.</text>
</comment>
<keyword evidence="2" id="KW-1185">Reference proteome</keyword>
<dbReference type="AlphaFoldDB" id="A0A2S6ZMD5"/>
<dbReference type="NCBIfam" id="NF041378">
    <property type="entry name" value="XopZ"/>
    <property type="match status" value="1"/>
</dbReference>
<sequence>MQALQRSHGARCQRHRQRLQDELRRVDAQLDQARHSSKVNANELWQQDRTVHALKQAQGRMDQIVVQVAQDLSSTEAQHEAMQAAFASTTADASECLLDALPGFRAQTRCAAGERTLRAWTAAVQARGDAFGSDALAPADAIGIGLQALSIAANGDVAQAAQALRDLSAIGLRDLVPAPAVSPPTLSEVATACVGLLAGVPRGMQVLSQMLGAEQMRPSNEQREAAQIYLRAGQLRARTAEAQSAHRTWLGAAQGGAQHALHGASLTHGLQAATQMQRSAFHALRNGYESVAAGSPYAQVNACLQMFAQWARAGSAVADRRQLNPLHALALGTRVAAAEALPTASRRASDELRKAAAHLTGWLSARRHAQRAAGQLPAAQELAMQALAEHVRWNPPEQDLTRLAFTAKRLREIEQRGVDIQGHAAGSSRTDPAEPVAACHPAVEATWVALRAGGMRLPDTLRLLQRGLLDCREQAAASASEEELESTERQRFHQAVASASRLLHDGDTARVRSPRALFDCLRDLLENLAWRDKLRITEQRVLGLNASPLSAALAVIPAGLGLKLVLSGQASAEASLEIYMGRTGLSLQIGRQATRQVQAGAGISAGFLLPGTEAAPVGVGGAAEWRLKAESSIENGVQIRVPRRGKGQELEQRAQFLAMFEHLLHLAGEADSDGVPLAQRDLLGQLLAQHPSITVGAIAGAQRRSSSTESSIVASAGVRVGEMDGRPRRATFGVSLGLKGRRETASSQTPVAGYMKTLLRDSIAQSRVETTARAAASVVARQWHRPGAAGAAPAPLGRLSTGTLEAGFSKELHSAGSSTFCTLWMFNNEIDPVRTDRGFEFQNVAQFERDVRRNWALWTHYGIARLRGKVDEQRLYLVAERQLEDFIDRVRVHMRDNRFASLIVDWALQAEAAPRLDALRAQSQLLRIAGREAEAARADRAFDALLNEPAVWEPTMLILREKGKRQRERGIDFFVKRQTNQLAESMRTVGQWTPYEPVP</sequence>
<name>A0A2S6ZMD5_9XANT</name>
<evidence type="ECO:0000313" key="1">
    <source>
        <dbReference type="EMBL" id="PPT93395.1"/>
    </source>
</evidence>
<organism evidence="1 2">
    <name type="scientific">Xanthomonas theicola</name>
    <dbReference type="NCBI Taxonomy" id="56464"/>
    <lineage>
        <taxon>Bacteria</taxon>
        <taxon>Pseudomonadati</taxon>
        <taxon>Pseudomonadota</taxon>
        <taxon>Gammaproteobacteria</taxon>
        <taxon>Lysobacterales</taxon>
        <taxon>Lysobacteraceae</taxon>
        <taxon>Xanthomonas</taxon>
    </lineage>
</organism>
<gene>
    <name evidence="1" type="ORF">XthCFBP4691_00025</name>
</gene>